<feature type="domain" description="EamA" evidence="7">
    <location>
        <begin position="150"/>
        <end position="286"/>
    </location>
</feature>
<dbReference type="OrthoDB" id="2352272at2"/>
<keyword evidence="5 6" id="KW-0472">Membrane</keyword>
<name>A0A552UAP1_9SPHN</name>
<feature type="transmembrane region" description="Helical" evidence="6">
    <location>
        <begin position="268"/>
        <end position="286"/>
    </location>
</feature>
<evidence type="ECO:0000256" key="3">
    <source>
        <dbReference type="ARBA" id="ARBA00022692"/>
    </source>
</evidence>
<evidence type="ECO:0000256" key="6">
    <source>
        <dbReference type="SAM" id="Phobius"/>
    </source>
</evidence>
<feature type="transmembrane region" description="Helical" evidence="6">
    <location>
        <begin position="213"/>
        <end position="233"/>
    </location>
</feature>
<feature type="transmembrane region" description="Helical" evidence="6">
    <location>
        <begin position="182"/>
        <end position="201"/>
    </location>
</feature>
<feature type="transmembrane region" description="Helical" evidence="6">
    <location>
        <begin position="245"/>
        <end position="262"/>
    </location>
</feature>
<dbReference type="Pfam" id="PF00892">
    <property type="entry name" value="EamA"/>
    <property type="match status" value="2"/>
</dbReference>
<comment type="subcellular location">
    <subcellularLocation>
        <location evidence="1">Membrane</location>
        <topology evidence="1">Multi-pass membrane protein</topology>
    </subcellularLocation>
</comment>
<evidence type="ECO:0000259" key="7">
    <source>
        <dbReference type="Pfam" id="PF00892"/>
    </source>
</evidence>
<feature type="transmembrane region" description="Helical" evidence="6">
    <location>
        <begin position="150"/>
        <end position="170"/>
    </location>
</feature>
<accession>A0A552UAP1</accession>
<feature type="transmembrane region" description="Helical" evidence="6">
    <location>
        <begin position="121"/>
        <end position="138"/>
    </location>
</feature>
<feature type="transmembrane region" description="Helical" evidence="6">
    <location>
        <begin position="34"/>
        <end position="54"/>
    </location>
</feature>
<dbReference type="InterPro" id="IPR037185">
    <property type="entry name" value="EmrE-like"/>
</dbReference>
<evidence type="ECO:0000256" key="5">
    <source>
        <dbReference type="ARBA" id="ARBA00023136"/>
    </source>
</evidence>
<keyword evidence="9" id="KW-1185">Reference proteome</keyword>
<dbReference type="InterPro" id="IPR050638">
    <property type="entry name" value="AA-Vitamin_Transporters"/>
</dbReference>
<organism evidence="8 9">
    <name type="scientific">Glacieibacterium frigidum</name>
    <dbReference type="NCBI Taxonomy" id="2593303"/>
    <lineage>
        <taxon>Bacteria</taxon>
        <taxon>Pseudomonadati</taxon>
        <taxon>Pseudomonadota</taxon>
        <taxon>Alphaproteobacteria</taxon>
        <taxon>Sphingomonadales</taxon>
        <taxon>Sphingosinicellaceae</taxon>
        <taxon>Glacieibacterium</taxon>
    </lineage>
</organism>
<evidence type="ECO:0000256" key="2">
    <source>
        <dbReference type="ARBA" id="ARBA00007362"/>
    </source>
</evidence>
<reference evidence="8 9" key="1">
    <citation type="submission" date="2019-07" db="EMBL/GenBank/DDBJ databases">
        <title>Novel species isolated from glacier.</title>
        <authorList>
            <person name="Liu Q."/>
            <person name="Xin Y.-H."/>
        </authorList>
    </citation>
    <scope>NUCLEOTIDE SEQUENCE [LARGE SCALE GENOMIC DNA]</scope>
    <source>
        <strain evidence="8 9">LB1R16</strain>
    </source>
</reference>
<feature type="transmembrane region" description="Helical" evidence="6">
    <location>
        <begin position="66"/>
        <end position="84"/>
    </location>
</feature>
<dbReference type="Proteomes" id="UP000317894">
    <property type="component" value="Unassembled WGS sequence"/>
</dbReference>
<dbReference type="AlphaFoldDB" id="A0A552UAP1"/>
<proteinExistence type="inferred from homology"/>
<keyword evidence="3 6" id="KW-0812">Transmembrane</keyword>
<evidence type="ECO:0000256" key="1">
    <source>
        <dbReference type="ARBA" id="ARBA00004141"/>
    </source>
</evidence>
<gene>
    <name evidence="8" type="ORF">FMM06_11490</name>
</gene>
<evidence type="ECO:0000256" key="4">
    <source>
        <dbReference type="ARBA" id="ARBA00022989"/>
    </source>
</evidence>
<evidence type="ECO:0000313" key="8">
    <source>
        <dbReference type="EMBL" id="TRW15287.1"/>
    </source>
</evidence>
<dbReference type="InterPro" id="IPR000620">
    <property type="entry name" value="EamA_dom"/>
</dbReference>
<protein>
    <submittedName>
        <fullName evidence="8">DMT family transporter</fullName>
    </submittedName>
</protein>
<dbReference type="SUPFAM" id="SSF103481">
    <property type="entry name" value="Multidrug resistance efflux transporter EmrE"/>
    <property type="match status" value="2"/>
</dbReference>
<dbReference type="PANTHER" id="PTHR32322">
    <property type="entry name" value="INNER MEMBRANE TRANSPORTER"/>
    <property type="match status" value="1"/>
</dbReference>
<feature type="transmembrane region" description="Helical" evidence="6">
    <location>
        <begin position="90"/>
        <end position="114"/>
    </location>
</feature>
<feature type="domain" description="EamA" evidence="7">
    <location>
        <begin position="9"/>
        <end position="137"/>
    </location>
</feature>
<dbReference type="PANTHER" id="PTHR32322:SF2">
    <property type="entry name" value="EAMA DOMAIN-CONTAINING PROTEIN"/>
    <property type="match status" value="1"/>
</dbReference>
<comment type="similarity">
    <text evidence="2">Belongs to the EamA transporter family.</text>
</comment>
<keyword evidence="4 6" id="KW-1133">Transmembrane helix</keyword>
<sequence>MRAGVVAQFVALSLIWGSTWLVIKDQIGDVPVEWSVSYRFLVAGGAMALLCVVLRKTLRLPRSGHALALLVAATQFVANFNLVYRSELYLTSGLVALIFSLIVVPNTVLARVFLGQRIAPAFVAGSVLGIAGVALLVGRDLDVKGADAGFGLALACIAVLCASAGNVLQATGRARALPLEALLAWGLTYGGILSAALAWASAGPPQFDLRPSYAAGIVYLALIASTLAFRLYYSMIREIGPARSAFVNVVVPVVAMTLSTIFEGFVWTWTAGAGAVLTLIGLVIALRSRS</sequence>
<evidence type="ECO:0000313" key="9">
    <source>
        <dbReference type="Proteomes" id="UP000317894"/>
    </source>
</evidence>
<dbReference type="EMBL" id="VJWA01000002">
    <property type="protein sequence ID" value="TRW15287.1"/>
    <property type="molecule type" value="Genomic_DNA"/>
</dbReference>
<dbReference type="GO" id="GO:0016020">
    <property type="term" value="C:membrane"/>
    <property type="evidence" value="ECO:0007669"/>
    <property type="project" value="UniProtKB-SubCell"/>
</dbReference>
<comment type="caution">
    <text evidence="8">The sequence shown here is derived from an EMBL/GenBank/DDBJ whole genome shotgun (WGS) entry which is preliminary data.</text>
</comment>